<reference evidence="1" key="1">
    <citation type="journal article" date="2023" name="Genome Biol. Evol.">
        <title>Long-read-based Genome Assembly of Drosophila gunungcola Reveals Fewer Chemosensory Genes in Flower-breeding Species.</title>
        <authorList>
            <person name="Negi A."/>
            <person name="Liao B.Y."/>
            <person name="Yeh S.D."/>
        </authorList>
    </citation>
    <scope>NUCLEOTIDE SEQUENCE</scope>
    <source>
        <strain evidence="1">Sukarami</strain>
    </source>
</reference>
<sequence>MSNLHLQQLFSFTFPAASNSKILFVESLVFQVKMNGILGEFLEIRWVEIIINTTCQLTHPGEIL</sequence>
<protein>
    <submittedName>
        <fullName evidence="1">Uncharacterized protein</fullName>
    </submittedName>
</protein>
<dbReference type="Proteomes" id="UP001059596">
    <property type="component" value="Unassembled WGS sequence"/>
</dbReference>
<dbReference type="EMBL" id="JAMKOV010000050">
    <property type="protein sequence ID" value="KAI8035075.1"/>
    <property type="molecule type" value="Genomic_DNA"/>
</dbReference>
<keyword evidence="2" id="KW-1185">Reference proteome</keyword>
<evidence type="ECO:0000313" key="1">
    <source>
        <dbReference type="EMBL" id="KAI8035075.1"/>
    </source>
</evidence>
<proteinExistence type="predicted"/>
<comment type="caution">
    <text evidence="1">The sequence shown here is derived from an EMBL/GenBank/DDBJ whole genome shotgun (WGS) entry which is preliminary data.</text>
</comment>
<organism evidence="1 2">
    <name type="scientific">Drosophila gunungcola</name>
    <name type="common">fruit fly</name>
    <dbReference type="NCBI Taxonomy" id="103775"/>
    <lineage>
        <taxon>Eukaryota</taxon>
        <taxon>Metazoa</taxon>
        <taxon>Ecdysozoa</taxon>
        <taxon>Arthropoda</taxon>
        <taxon>Hexapoda</taxon>
        <taxon>Insecta</taxon>
        <taxon>Pterygota</taxon>
        <taxon>Neoptera</taxon>
        <taxon>Endopterygota</taxon>
        <taxon>Diptera</taxon>
        <taxon>Brachycera</taxon>
        <taxon>Muscomorpha</taxon>
        <taxon>Ephydroidea</taxon>
        <taxon>Drosophilidae</taxon>
        <taxon>Drosophila</taxon>
        <taxon>Sophophora</taxon>
    </lineage>
</organism>
<dbReference type="AlphaFoldDB" id="A0A9Q0BKL1"/>
<accession>A0A9Q0BKL1</accession>
<gene>
    <name evidence="1" type="ORF">M5D96_012168</name>
</gene>
<name>A0A9Q0BKL1_9MUSC</name>
<evidence type="ECO:0000313" key="2">
    <source>
        <dbReference type="Proteomes" id="UP001059596"/>
    </source>
</evidence>